<gene>
    <name evidence="1" type="ORF">RRG08_001142</name>
</gene>
<organism evidence="1 2">
    <name type="scientific">Elysia crispata</name>
    <name type="common">lettuce slug</name>
    <dbReference type="NCBI Taxonomy" id="231223"/>
    <lineage>
        <taxon>Eukaryota</taxon>
        <taxon>Metazoa</taxon>
        <taxon>Spiralia</taxon>
        <taxon>Lophotrochozoa</taxon>
        <taxon>Mollusca</taxon>
        <taxon>Gastropoda</taxon>
        <taxon>Heterobranchia</taxon>
        <taxon>Euthyneura</taxon>
        <taxon>Panpulmonata</taxon>
        <taxon>Sacoglossa</taxon>
        <taxon>Placobranchoidea</taxon>
        <taxon>Plakobranchidae</taxon>
        <taxon>Elysia</taxon>
    </lineage>
</organism>
<name>A0AAE1E3Z8_9GAST</name>
<protein>
    <submittedName>
        <fullName evidence="1">Uncharacterized protein</fullName>
    </submittedName>
</protein>
<sequence length="69" mass="7713">MSCRMPGYKGITREVARVTTAAGKGKGHLRVTGRSQVLSRQLEFYRLSLTETEDVEQTRLVKDSDPTVT</sequence>
<dbReference type="AlphaFoldDB" id="A0AAE1E3Z8"/>
<keyword evidence="2" id="KW-1185">Reference proteome</keyword>
<reference evidence="1" key="1">
    <citation type="journal article" date="2023" name="G3 (Bethesda)">
        <title>A reference genome for the long-term kleptoplast-retaining sea slug Elysia crispata morphotype clarki.</title>
        <authorList>
            <person name="Eastman K.E."/>
            <person name="Pendleton A.L."/>
            <person name="Shaikh M.A."/>
            <person name="Suttiyut T."/>
            <person name="Ogas R."/>
            <person name="Tomko P."/>
            <person name="Gavelis G."/>
            <person name="Widhalm J.R."/>
            <person name="Wisecaver J.H."/>
        </authorList>
    </citation>
    <scope>NUCLEOTIDE SEQUENCE</scope>
    <source>
        <strain evidence="1">ECLA1</strain>
    </source>
</reference>
<proteinExistence type="predicted"/>
<dbReference type="EMBL" id="JAWDGP010001340">
    <property type="protein sequence ID" value="KAK3792705.1"/>
    <property type="molecule type" value="Genomic_DNA"/>
</dbReference>
<evidence type="ECO:0000313" key="1">
    <source>
        <dbReference type="EMBL" id="KAK3792705.1"/>
    </source>
</evidence>
<comment type="caution">
    <text evidence="1">The sequence shown here is derived from an EMBL/GenBank/DDBJ whole genome shotgun (WGS) entry which is preliminary data.</text>
</comment>
<dbReference type="Proteomes" id="UP001283361">
    <property type="component" value="Unassembled WGS sequence"/>
</dbReference>
<accession>A0AAE1E3Z8</accession>
<evidence type="ECO:0000313" key="2">
    <source>
        <dbReference type="Proteomes" id="UP001283361"/>
    </source>
</evidence>